<organism evidence="1 2">
    <name type="scientific">Sphingobium phenoxybenzoativorans</name>
    <dbReference type="NCBI Taxonomy" id="1592790"/>
    <lineage>
        <taxon>Bacteria</taxon>
        <taxon>Pseudomonadati</taxon>
        <taxon>Pseudomonadota</taxon>
        <taxon>Alphaproteobacteria</taxon>
        <taxon>Sphingomonadales</taxon>
        <taxon>Sphingomonadaceae</taxon>
        <taxon>Sphingobium</taxon>
    </lineage>
</organism>
<keyword evidence="2" id="KW-1185">Reference proteome</keyword>
<proteinExistence type="predicted"/>
<dbReference type="OrthoDB" id="7449114at2"/>
<dbReference type="Proteomes" id="UP000681425">
    <property type="component" value="Chromosome"/>
</dbReference>
<dbReference type="AlphaFoldDB" id="A0A975K7I3"/>
<keyword evidence="1" id="KW-0966">Cell projection</keyword>
<evidence type="ECO:0000313" key="2">
    <source>
        <dbReference type="Proteomes" id="UP000681425"/>
    </source>
</evidence>
<evidence type="ECO:0000313" key="1">
    <source>
        <dbReference type="EMBL" id="QUT05824.1"/>
    </source>
</evidence>
<dbReference type="KEGG" id="spph:KFK14_23295"/>
<dbReference type="RefSeq" id="WP_070156389.1">
    <property type="nucleotide sequence ID" value="NZ_CP073910.1"/>
</dbReference>
<sequence length="213" mass="22699">MSNLWAANSAGQDIQQVGISGYAAAGNRGSFRALFADGQAMSVRQPANQDAANAVDPVDQAHADGFAMGFEEGSRIAAEAAADDREAQMRLADALEQLAPAQSGTLATMLSATVVRLVEQIVGQVAIDEDLLRQRCEAVAAFIDENDAKNALHVNPVDVPFLQNADIAVPVVPDPQMRRGCVRLDTVDGWIEDGPDVRLSRLKAMLDDMEGKL</sequence>
<keyword evidence="1" id="KW-0282">Flagellum</keyword>
<keyword evidence="1" id="KW-0969">Cilium</keyword>
<protein>
    <submittedName>
        <fullName evidence="1">Flagellar biosynthesis protein</fullName>
    </submittedName>
</protein>
<accession>A0A975K7I3</accession>
<reference evidence="1" key="1">
    <citation type="submission" date="2021-04" db="EMBL/GenBank/DDBJ databases">
        <title>Isolation of p-tert-butylphenol degrading bacteria Sphingobium phenoxybenzoativorans Tas13 from active sludge.</title>
        <authorList>
            <person name="Li Y."/>
        </authorList>
    </citation>
    <scope>NUCLEOTIDE SEQUENCE</scope>
    <source>
        <strain evidence="1">Tas13</strain>
    </source>
</reference>
<dbReference type="EMBL" id="CP073910">
    <property type="protein sequence ID" value="QUT05824.1"/>
    <property type="molecule type" value="Genomic_DNA"/>
</dbReference>
<gene>
    <name evidence="1" type="ORF">KFK14_23295</name>
</gene>
<name>A0A975K7I3_9SPHN</name>